<evidence type="ECO:0000313" key="7">
    <source>
        <dbReference type="EMBL" id="KNC80991.1"/>
    </source>
</evidence>
<dbReference type="OrthoDB" id="277931at2759"/>
<dbReference type="GeneID" id="25907169"/>
<evidence type="ECO:0000256" key="3">
    <source>
        <dbReference type="ARBA" id="ARBA00022989"/>
    </source>
</evidence>
<proteinExistence type="predicted"/>
<dbReference type="eggNOG" id="KOG2385">
    <property type="taxonomic scope" value="Eukaryota"/>
</dbReference>
<accession>A0A0L0FWQ1</accession>
<gene>
    <name evidence="7" type="ORF">SARC_06665</name>
</gene>
<dbReference type="InterPro" id="IPR007941">
    <property type="entry name" value="DUF726"/>
</dbReference>
<evidence type="ECO:0000256" key="2">
    <source>
        <dbReference type="ARBA" id="ARBA00022692"/>
    </source>
</evidence>
<dbReference type="Proteomes" id="UP000054560">
    <property type="component" value="Unassembled WGS sequence"/>
</dbReference>
<evidence type="ECO:0000256" key="6">
    <source>
        <dbReference type="SAM" id="Phobius"/>
    </source>
</evidence>
<feature type="coiled-coil region" evidence="5">
    <location>
        <begin position="623"/>
        <end position="650"/>
    </location>
</feature>
<dbReference type="PANTHER" id="PTHR17920:SF3">
    <property type="entry name" value="TRANSMEMBRANE AND COILED-COIL DOMAIN-CONTAINING PROTEIN 4"/>
    <property type="match status" value="1"/>
</dbReference>
<reference evidence="7 8" key="1">
    <citation type="submission" date="2011-02" db="EMBL/GenBank/DDBJ databases">
        <title>The Genome Sequence of Sphaeroforma arctica JP610.</title>
        <authorList>
            <consortium name="The Broad Institute Genome Sequencing Platform"/>
            <person name="Russ C."/>
            <person name="Cuomo C."/>
            <person name="Young S.K."/>
            <person name="Zeng Q."/>
            <person name="Gargeya S."/>
            <person name="Alvarado L."/>
            <person name="Berlin A."/>
            <person name="Chapman S.B."/>
            <person name="Chen Z."/>
            <person name="Freedman E."/>
            <person name="Gellesch M."/>
            <person name="Goldberg J."/>
            <person name="Griggs A."/>
            <person name="Gujja S."/>
            <person name="Heilman E."/>
            <person name="Heiman D."/>
            <person name="Howarth C."/>
            <person name="Mehta T."/>
            <person name="Neiman D."/>
            <person name="Pearson M."/>
            <person name="Roberts A."/>
            <person name="Saif S."/>
            <person name="Shea T."/>
            <person name="Shenoy N."/>
            <person name="Sisk P."/>
            <person name="Stolte C."/>
            <person name="Sykes S."/>
            <person name="White J."/>
            <person name="Yandava C."/>
            <person name="Burger G."/>
            <person name="Gray M.W."/>
            <person name="Holland P.W.H."/>
            <person name="King N."/>
            <person name="Lang F.B.F."/>
            <person name="Roger A.J."/>
            <person name="Ruiz-Trillo I."/>
            <person name="Haas B."/>
            <person name="Nusbaum C."/>
            <person name="Birren B."/>
        </authorList>
    </citation>
    <scope>NUCLEOTIDE SEQUENCE [LARGE SCALE GENOMIC DNA]</scope>
    <source>
        <strain evidence="7 8">JP610</strain>
    </source>
</reference>
<evidence type="ECO:0000256" key="4">
    <source>
        <dbReference type="ARBA" id="ARBA00023136"/>
    </source>
</evidence>
<protein>
    <recommendedName>
        <fullName evidence="9">DUF726 domain-containing protein</fullName>
    </recommendedName>
</protein>
<keyword evidence="3 6" id="KW-1133">Transmembrane helix</keyword>
<dbReference type="STRING" id="667725.A0A0L0FWQ1"/>
<dbReference type="PANTHER" id="PTHR17920">
    <property type="entry name" value="TRANSMEMBRANE AND COILED-COIL DOMAIN-CONTAINING PROTEIN 4 TMCO4"/>
    <property type="match status" value="1"/>
</dbReference>
<evidence type="ECO:0000313" key="8">
    <source>
        <dbReference type="Proteomes" id="UP000054560"/>
    </source>
</evidence>
<feature type="transmembrane region" description="Helical" evidence="6">
    <location>
        <begin position="236"/>
        <end position="256"/>
    </location>
</feature>
<sequence length="688" mass="75322">MGLFSNDEKPKKAEDGAESWKLLTEKRLEELSEQDRYFYVGLVASLIPYYSSKNVASLNEHQKSARDLHNSFHMALFKTLADRTKLPTGRLASLQLVAEGEVEKDFQMFSDSLSDSSKGTNWLVMQDLVCLCLISGRYDARSRTLIRRVVAATGVEWQQVFNFENNLAHMLLSDFQESAEEAAEREMKEKNSKWKRYAAVAGATIGGGVVIGLTAGLAAPFIAAGAGAVLGAGTTAFLASTGGVVLITTLFGGAGAKLTGQAMSNRKGEVKEFDFVPLRLLNSHTNRDTSNEDKQKDLSVVITVSGLLSHESDNESDSLLTKMDQYALPWKTIDAVGETYTVFWESEELEGISRYMGKLLSNKAIGYATTQVLSQTVLHAAVAAVALPVALLNVTDVIDNAWSRCVSRADQAGLILADTLCARVQGFRPVTLVGFGLGARMIFRALEDMAKRKVPAVGIVERVVLCGCPIPRDSARWATVRGMVSGRFVNAYSKTDWILGYVYRTLNAESSVAGLDAVILDNVYGKKVEPELSRGTNFPGGIIETTDGEKVSAEARLDTVDALGVIENVDVTHLVPGHLHYRTRMPYILYELGLSSTEPPPLTEQEKQDIVNLSKPITDDDKAKLETELEENLEKNMAGLELEKQKVAHLEEHLTKPADKVVQADDKPEQMDLIKQQVKKEGPSELAI</sequence>
<dbReference type="EMBL" id="KQ242081">
    <property type="protein sequence ID" value="KNC80991.1"/>
    <property type="molecule type" value="Genomic_DNA"/>
</dbReference>
<dbReference type="AlphaFoldDB" id="A0A0L0FWQ1"/>
<organism evidence="7 8">
    <name type="scientific">Sphaeroforma arctica JP610</name>
    <dbReference type="NCBI Taxonomy" id="667725"/>
    <lineage>
        <taxon>Eukaryota</taxon>
        <taxon>Ichthyosporea</taxon>
        <taxon>Ichthyophonida</taxon>
        <taxon>Sphaeroforma</taxon>
    </lineage>
</organism>
<name>A0A0L0FWQ1_9EUKA</name>
<feature type="transmembrane region" description="Helical" evidence="6">
    <location>
        <begin position="197"/>
        <end position="230"/>
    </location>
</feature>
<evidence type="ECO:0008006" key="9">
    <source>
        <dbReference type="Google" id="ProtNLM"/>
    </source>
</evidence>
<comment type="subcellular location">
    <subcellularLocation>
        <location evidence="1">Membrane</location>
        <topology evidence="1">Multi-pass membrane protein</topology>
    </subcellularLocation>
</comment>
<keyword evidence="5" id="KW-0175">Coiled coil</keyword>
<keyword evidence="4 6" id="KW-0472">Membrane</keyword>
<dbReference type="Pfam" id="PF05277">
    <property type="entry name" value="DUF726"/>
    <property type="match status" value="1"/>
</dbReference>
<evidence type="ECO:0000256" key="1">
    <source>
        <dbReference type="ARBA" id="ARBA00004141"/>
    </source>
</evidence>
<keyword evidence="8" id="KW-1185">Reference proteome</keyword>
<evidence type="ECO:0000256" key="5">
    <source>
        <dbReference type="SAM" id="Coils"/>
    </source>
</evidence>
<dbReference type="GO" id="GO:0016020">
    <property type="term" value="C:membrane"/>
    <property type="evidence" value="ECO:0007669"/>
    <property type="project" value="UniProtKB-SubCell"/>
</dbReference>
<keyword evidence="2 6" id="KW-0812">Transmembrane</keyword>
<dbReference type="RefSeq" id="XP_014154893.1">
    <property type="nucleotide sequence ID" value="XM_014299418.1"/>
</dbReference>